<dbReference type="Gene3D" id="1.20.1280.50">
    <property type="match status" value="1"/>
</dbReference>
<name>A0A8H4VLP2_9AGAR</name>
<evidence type="ECO:0008006" key="3">
    <source>
        <dbReference type="Google" id="ProtNLM"/>
    </source>
</evidence>
<sequence>MPEAHSPHGGWMHFQRAKRNLQIGVLKLGADIRLSHPRLEFELGIAGPALSITPKQAVVAPLTSSMAAALADLLRKKLEKELERKAIDNEIVRIQLEYSSLANRTSKILSLPLEVTAAIFHLLSWERNQFSPPDPIETVSRVCKSWRTLALSRPEYWDAFFSEGENHSQVDRLLAYLERSKDRPFDFDVSVGRRYPTVTEKLLEVAVEHMHRWRRFSFICEANMMWQGTESIKKLHAISAPGLESIQISIDSLINSAETVRQTKFLRGQAGKLTTLYLDATWFADASWLQGFPSVKNIQIHNNGGLASYLSPKLPTETLTRLFECPNLESLSAAGLLIEKFVTFPIIKTKASKLKYLRCSDESMLEFVLHSVDAPKLELFIVQRQSFGNSLRITEHDDESPLFPSLHTLAFTDCSIDPGWAMDGAEVFYHFTLATNNAKHVYVTSNRPTNMEDRMFSDMAYQFTENGTIFYPNMERLYCEFDRDPEEVPNYTHYATIFKSRTESLKKHCTLHLNDVEAAFFEGSDPESWKIMEDGGYYRGLGRQYPDGIDLVPWPPRAVRYEEDGWLCLSELRSLSVDAMDPLHDQHVEE</sequence>
<keyword evidence="2" id="KW-1185">Reference proteome</keyword>
<protein>
    <recommendedName>
        <fullName evidence="3">F-box domain-containing protein</fullName>
    </recommendedName>
</protein>
<dbReference type="SUPFAM" id="SSF81383">
    <property type="entry name" value="F-box domain"/>
    <property type="match status" value="1"/>
</dbReference>
<dbReference type="SUPFAM" id="SSF52058">
    <property type="entry name" value="L domain-like"/>
    <property type="match status" value="1"/>
</dbReference>
<organism evidence="1 2">
    <name type="scientific">Agrocybe pediades</name>
    <dbReference type="NCBI Taxonomy" id="84607"/>
    <lineage>
        <taxon>Eukaryota</taxon>
        <taxon>Fungi</taxon>
        <taxon>Dikarya</taxon>
        <taxon>Basidiomycota</taxon>
        <taxon>Agaricomycotina</taxon>
        <taxon>Agaricomycetes</taxon>
        <taxon>Agaricomycetidae</taxon>
        <taxon>Agaricales</taxon>
        <taxon>Agaricineae</taxon>
        <taxon>Strophariaceae</taxon>
        <taxon>Agrocybe</taxon>
    </lineage>
</organism>
<dbReference type="InterPro" id="IPR032675">
    <property type="entry name" value="LRR_dom_sf"/>
</dbReference>
<gene>
    <name evidence="1" type="ORF">D9613_003487</name>
</gene>
<accession>A0A8H4VLP2</accession>
<proteinExistence type="predicted"/>
<dbReference type="Gene3D" id="3.80.10.10">
    <property type="entry name" value="Ribonuclease Inhibitor"/>
    <property type="match status" value="1"/>
</dbReference>
<dbReference type="EMBL" id="JAACJL010000044">
    <property type="protein sequence ID" value="KAF4614503.1"/>
    <property type="molecule type" value="Genomic_DNA"/>
</dbReference>
<dbReference type="Proteomes" id="UP000521872">
    <property type="component" value="Unassembled WGS sequence"/>
</dbReference>
<evidence type="ECO:0000313" key="1">
    <source>
        <dbReference type="EMBL" id="KAF4614503.1"/>
    </source>
</evidence>
<evidence type="ECO:0000313" key="2">
    <source>
        <dbReference type="Proteomes" id="UP000521872"/>
    </source>
</evidence>
<comment type="caution">
    <text evidence="1">The sequence shown here is derived from an EMBL/GenBank/DDBJ whole genome shotgun (WGS) entry which is preliminary data.</text>
</comment>
<dbReference type="InterPro" id="IPR036047">
    <property type="entry name" value="F-box-like_dom_sf"/>
</dbReference>
<dbReference type="AlphaFoldDB" id="A0A8H4VLP2"/>
<reference evidence="1 2" key="1">
    <citation type="submission" date="2019-12" db="EMBL/GenBank/DDBJ databases">
        <authorList>
            <person name="Floudas D."/>
            <person name="Bentzer J."/>
            <person name="Ahren D."/>
            <person name="Johansson T."/>
            <person name="Persson P."/>
            <person name="Tunlid A."/>
        </authorList>
    </citation>
    <scope>NUCLEOTIDE SEQUENCE [LARGE SCALE GENOMIC DNA]</scope>
    <source>
        <strain evidence="1 2">CBS 102.39</strain>
    </source>
</reference>